<gene>
    <name evidence="2" type="ORF">mPipKuh1_007667</name>
</gene>
<name>A0A7J8B1D0_PIPKU</name>
<dbReference type="Proteomes" id="UP000558488">
    <property type="component" value="Unassembled WGS sequence"/>
</dbReference>
<reference evidence="2 3" key="1">
    <citation type="journal article" date="2020" name="Nature">
        <title>Six reference-quality genomes reveal evolution of bat adaptations.</title>
        <authorList>
            <person name="Jebb D."/>
            <person name="Huang Z."/>
            <person name="Pippel M."/>
            <person name="Hughes G.M."/>
            <person name="Lavrichenko K."/>
            <person name="Devanna P."/>
            <person name="Winkler S."/>
            <person name="Jermiin L.S."/>
            <person name="Skirmuntt E.C."/>
            <person name="Katzourakis A."/>
            <person name="Burkitt-Gray L."/>
            <person name="Ray D.A."/>
            <person name="Sullivan K.A.M."/>
            <person name="Roscito J.G."/>
            <person name="Kirilenko B.M."/>
            <person name="Davalos L.M."/>
            <person name="Corthals A.P."/>
            <person name="Power M.L."/>
            <person name="Jones G."/>
            <person name="Ransome R.D."/>
            <person name="Dechmann D.K.N."/>
            <person name="Locatelli A.G."/>
            <person name="Puechmaille S.J."/>
            <person name="Fedrigo O."/>
            <person name="Jarvis E.D."/>
            <person name="Hiller M."/>
            <person name="Vernes S.C."/>
            <person name="Myers E.W."/>
            <person name="Teeling E.C."/>
        </authorList>
    </citation>
    <scope>NUCLEOTIDE SEQUENCE [LARGE SCALE GENOMIC DNA]</scope>
    <source>
        <strain evidence="2">MPipKuh1</strain>
        <tissue evidence="2">Flight muscle</tissue>
    </source>
</reference>
<evidence type="ECO:0000256" key="1">
    <source>
        <dbReference type="SAM" id="MobiDB-lite"/>
    </source>
</evidence>
<sequence>MPHVPVTSSARSRPRRPPSGEAPAGTLATFGSWRPSRGSSARSTSTGGKACGLTDSDHLFKHVWFHNLWFSPIFLGFFPRVLLKINMAMDSGALGILPAAAPVETGRAPSRGAAGSQGLWLPGGRGQAPAGLGSVLCEAGWDLAAEGLDQGQ</sequence>
<protein>
    <submittedName>
        <fullName evidence="2">Uncharacterized protein</fullName>
    </submittedName>
</protein>
<organism evidence="2 3">
    <name type="scientific">Pipistrellus kuhlii</name>
    <name type="common">Kuhl's pipistrelle</name>
    <dbReference type="NCBI Taxonomy" id="59472"/>
    <lineage>
        <taxon>Eukaryota</taxon>
        <taxon>Metazoa</taxon>
        <taxon>Chordata</taxon>
        <taxon>Craniata</taxon>
        <taxon>Vertebrata</taxon>
        <taxon>Euteleostomi</taxon>
        <taxon>Mammalia</taxon>
        <taxon>Eutheria</taxon>
        <taxon>Laurasiatheria</taxon>
        <taxon>Chiroptera</taxon>
        <taxon>Yangochiroptera</taxon>
        <taxon>Vespertilionidae</taxon>
        <taxon>Pipistrellus</taxon>
    </lineage>
</organism>
<comment type="caution">
    <text evidence="2">The sequence shown here is derived from an EMBL/GenBank/DDBJ whole genome shotgun (WGS) entry which is preliminary data.</text>
</comment>
<feature type="region of interest" description="Disordered" evidence="1">
    <location>
        <begin position="1"/>
        <end position="48"/>
    </location>
</feature>
<accession>A0A7J8B1D0</accession>
<feature type="compositionally biased region" description="Low complexity" evidence="1">
    <location>
        <begin position="36"/>
        <end position="48"/>
    </location>
</feature>
<proteinExistence type="predicted"/>
<dbReference type="EMBL" id="JACAGB010000001">
    <property type="protein sequence ID" value="KAF6392452.1"/>
    <property type="molecule type" value="Genomic_DNA"/>
</dbReference>
<evidence type="ECO:0000313" key="3">
    <source>
        <dbReference type="Proteomes" id="UP000558488"/>
    </source>
</evidence>
<dbReference type="AlphaFoldDB" id="A0A7J8B1D0"/>
<keyword evidence="3" id="KW-1185">Reference proteome</keyword>
<evidence type="ECO:0000313" key="2">
    <source>
        <dbReference type="EMBL" id="KAF6392452.1"/>
    </source>
</evidence>